<dbReference type="InParanoid" id="A0A162X198"/>
<proteinExistence type="predicted"/>
<evidence type="ECO:0000313" key="2">
    <source>
        <dbReference type="Proteomes" id="UP000077315"/>
    </source>
</evidence>
<keyword evidence="2" id="KW-1185">Reference proteome</keyword>
<dbReference type="RefSeq" id="XP_018289995.1">
    <property type="nucleotide sequence ID" value="XM_018436185.1"/>
</dbReference>
<sequence length="381" mass="43920">MFCMTRDYNNHVPGDRSEIRTLPLPFEAIKLIENQLRSGSSCRTRGVGVRKPNYEEIYNRMKKMTNLLYMFNSDEKASIAIWMNEKLPERNYCIFTETFVLTTLKAIFLPLAFNCLPNIPKVNAITSAFPHVAIHYCEFYILCAWQTNLDNKVRLDASFTSAQLAAYKQELKNKLKYILIESNEEMGPVENELARNEFAASQIEDDILPTMIISPLNVISTSMDDSDDANHLAMQRPAVLAEEEEVVIVDKEDGREDVVGAQNDVDISITDLITHTTLLHHQRLDLEHMQTISDIDMSEINDMTRCPQMNNGNNTTINDPSLQHMMDNTVAMYSSNQLVLAQNLDQCPTNMTKTYLVKQEEWRCFYTSQTAMVFQERIWRW</sequence>
<organism evidence="1 2">
    <name type="scientific">Phycomyces blakesleeanus (strain ATCC 8743b / DSM 1359 / FGSC 10004 / NBRC 33097 / NRRL 1555)</name>
    <dbReference type="NCBI Taxonomy" id="763407"/>
    <lineage>
        <taxon>Eukaryota</taxon>
        <taxon>Fungi</taxon>
        <taxon>Fungi incertae sedis</taxon>
        <taxon>Mucoromycota</taxon>
        <taxon>Mucoromycotina</taxon>
        <taxon>Mucoromycetes</taxon>
        <taxon>Mucorales</taxon>
        <taxon>Phycomycetaceae</taxon>
        <taxon>Phycomyces</taxon>
    </lineage>
</organism>
<gene>
    <name evidence="1" type="ORF">PHYBLDRAFT_169867</name>
</gene>
<dbReference type="Proteomes" id="UP000077315">
    <property type="component" value="Unassembled WGS sequence"/>
</dbReference>
<accession>A0A162X198</accession>
<dbReference type="VEuPathDB" id="FungiDB:PHYBLDRAFT_169867"/>
<dbReference type="EMBL" id="KV440984">
    <property type="protein sequence ID" value="OAD71955.1"/>
    <property type="molecule type" value="Genomic_DNA"/>
</dbReference>
<name>A0A162X198_PHYB8</name>
<protein>
    <submittedName>
        <fullName evidence="1">Uncharacterized protein</fullName>
    </submittedName>
</protein>
<reference evidence="2" key="1">
    <citation type="submission" date="2015-06" db="EMBL/GenBank/DDBJ databases">
        <title>Expansion of signal transduction pathways in fungi by whole-genome duplication.</title>
        <authorList>
            <consortium name="DOE Joint Genome Institute"/>
            <person name="Corrochano L.M."/>
            <person name="Kuo A."/>
            <person name="Marcet-Houben M."/>
            <person name="Polaino S."/>
            <person name="Salamov A."/>
            <person name="Villalobos J.M."/>
            <person name="Alvarez M.I."/>
            <person name="Avalos J."/>
            <person name="Benito E.P."/>
            <person name="Benoit I."/>
            <person name="Burger G."/>
            <person name="Camino L.P."/>
            <person name="Canovas D."/>
            <person name="Cerda-Olmedo E."/>
            <person name="Cheng J.-F."/>
            <person name="Dominguez A."/>
            <person name="Elias M."/>
            <person name="Eslava A.P."/>
            <person name="Glaser F."/>
            <person name="Grimwood J."/>
            <person name="Gutierrez G."/>
            <person name="Heitman J."/>
            <person name="Henrissat B."/>
            <person name="Iturriaga E.A."/>
            <person name="Lang B.F."/>
            <person name="Lavin J.L."/>
            <person name="Lee S."/>
            <person name="Li W."/>
            <person name="Lindquist E."/>
            <person name="Lopez-Garcia S."/>
            <person name="Luque E.M."/>
            <person name="Marcos A.T."/>
            <person name="Martin J."/>
            <person name="McCluskey K."/>
            <person name="Medina H.R."/>
            <person name="Miralles-Duran A."/>
            <person name="Miyazaki A."/>
            <person name="Munoz-Torres E."/>
            <person name="Oguiza J.A."/>
            <person name="Ohm R."/>
            <person name="Olmedo M."/>
            <person name="Orejas M."/>
            <person name="Ortiz-Castellanos L."/>
            <person name="Pisabarro A.G."/>
            <person name="Rodriguez-Romero J."/>
            <person name="Ruiz-Herrera J."/>
            <person name="Ruiz-Vazquez R."/>
            <person name="Sanz C."/>
            <person name="Schackwitz W."/>
            <person name="Schmutz J."/>
            <person name="Shahriari M."/>
            <person name="Shelest E."/>
            <person name="Silva-Franco F."/>
            <person name="Soanes D."/>
            <person name="Syed K."/>
            <person name="Tagua V.G."/>
            <person name="Talbot N.J."/>
            <person name="Thon M."/>
            <person name="De vries R.P."/>
            <person name="Wiebenga A."/>
            <person name="Yadav J.S."/>
            <person name="Braun E.L."/>
            <person name="Baker S."/>
            <person name="Garre V."/>
            <person name="Horwitz B."/>
            <person name="Torres-Martinez S."/>
            <person name="Idnurm A."/>
            <person name="Herrera-Estrella A."/>
            <person name="Gabaldon T."/>
            <person name="Grigoriev I.V."/>
        </authorList>
    </citation>
    <scope>NUCLEOTIDE SEQUENCE [LARGE SCALE GENOMIC DNA]</scope>
    <source>
        <strain evidence="2">NRRL 1555(-)</strain>
    </source>
</reference>
<evidence type="ECO:0000313" key="1">
    <source>
        <dbReference type="EMBL" id="OAD71955.1"/>
    </source>
</evidence>
<dbReference type="GeneID" id="28997091"/>
<dbReference type="AlphaFoldDB" id="A0A162X198"/>